<reference evidence="2" key="1">
    <citation type="journal article" date="2020" name="Stud. Mycol.">
        <title>101 Dothideomycetes genomes: a test case for predicting lifestyles and emergence of pathogens.</title>
        <authorList>
            <person name="Haridas S."/>
            <person name="Albert R."/>
            <person name="Binder M."/>
            <person name="Bloem J."/>
            <person name="Labutti K."/>
            <person name="Salamov A."/>
            <person name="Andreopoulos B."/>
            <person name="Baker S."/>
            <person name="Barry K."/>
            <person name="Bills G."/>
            <person name="Bluhm B."/>
            <person name="Cannon C."/>
            <person name="Castanera R."/>
            <person name="Culley D."/>
            <person name="Daum C."/>
            <person name="Ezra D."/>
            <person name="Gonzalez J."/>
            <person name="Henrissat B."/>
            <person name="Kuo A."/>
            <person name="Liang C."/>
            <person name="Lipzen A."/>
            <person name="Lutzoni F."/>
            <person name="Magnuson J."/>
            <person name="Mondo S."/>
            <person name="Nolan M."/>
            <person name="Ohm R."/>
            <person name="Pangilinan J."/>
            <person name="Park H.-J."/>
            <person name="Ramirez L."/>
            <person name="Alfaro M."/>
            <person name="Sun H."/>
            <person name="Tritt A."/>
            <person name="Yoshinaga Y."/>
            <person name="Zwiers L.-H."/>
            <person name="Turgeon B."/>
            <person name="Goodwin S."/>
            <person name="Spatafora J."/>
            <person name="Crous P."/>
            <person name="Grigoriev I."/>
        </authorList>
    </citation>
    <scope>NUCLEOTIDE SEQUENCE</scope>
    <source>
        <strain evidence="2">SCOH1-5</strain>
    </source>
</reference>
<sequence>MPPVPVHIDAPITPQKPANAVLEASTTQQQQPPSYLPAQPGAPAIPAPTGAVHTPNRYQPPQPTRTTDSTSNVGPPPPQPGAVPLPPSQQQSAPVANIPPPPKAGEAAKFLEHHQQQQQPSPAVTTMPPQMAMSLPEQNYAPTHTTNTQTPKRAGGGNSAPTTLNFGAVTPIAGGIAPASHPPGYQQDTMAQEMSSAARAKLDAEEHRKGSFTGVGGVLGGGAGNMSAGGAGDGSMWDTVKGYANSLSQSAIEAEKMVWDSLNKKG</sequence>
<evidence type="ECO:0000256" key="1">
    <source>
        <dbReference type="SAM" id="MobiDB-lite"/>
    </source>
</evidence>
<evidence type="ECO:0000313" key="2">
    <source>
        <dbReference type="EMBL" id="KAF2212414.1"/>
    </source>
</evidence>
<gene>
    <name evidence="2" type="ORF">CERZMDRAFT_97687</name>
</gene>
<accession>A0A6A6FGH3</accession>
<dbReference type="EMBL" id="ML992673">
    <property type="protein sequence ID" value="KAF2212414.1"/>
    <property type="molecule type" value="Genomic_DNA"/>
</dbReference>
<keyword evidence="3" id="KW-1185">Reference proteome</keyword>
<feature type="compositionally biased region" description="Polar residues" evidence="1">
    <location>
        <begin position="186"/>
        <end position="195"/>
    </location>
</feature>
<dbReference type="OrthoDB" id="5385910at2759"/>
<feature type="compositionally biased region" description="Pro residues" evidence="1">
    <location>
        <begin position="74"/>
        <end position="87"/>
    </location>
</feature>
<feature type="region of interest" description="Disordered" evidence="1">
    <location>
        <begin position="177"/>
        <end position="220"/>
    </location>
</feature>
<feature type="compositionally biased region" description="Polar residues" evidence="1">
    <location>
        <begin position="116"/>
        <end position="126"/>
    </location>
</feature>
<feature type="region of interest" description="Disordered" evidence="1">
    <location>
        <begin position="1"/>
        <end position="126"/>
    </location>
</feature>
<evidence type="ECO:0000313" key="3">
    <source>
        <dbReference type="Proteomes" id="UP000799539"/>
    </source>
</evidence>
<feature type="compositionally biased region" description="Basic and acidic residues" evidence="1">
    <location>
        <begin position="200"/>
        <end position="209"/>
    </location>
</feature>
<feature type="compositionally biased region" description="Low complexity" evidence="1">
    <location>
        <begin position="37"/>
        <end position="51"/>
    </location>
</feature>
<organism evidence="2 3">
    <name type="scientific">Cercospora zeae-maydis SCOH1-5</name>
    <dbReference type="NCBI Taxonomy" id="717836"/>
    <lineage>
        <taxon>Eukaryota</taxon>
        <taxon>Fungi</taxon>
        <taxon>Dikarya</taxon>
        <taxon>Ascomycota</taxon>
        <taxon>Pezizomycotina</taxon>
        <taxon>Dothideomycetes</taxon>
        <taxon>Dothideomycetidae</taxon>
        <taxon>Mycosphaerellales</taxon>
        <taxon>Mycosphaerellaceae</taxon>
        <taxon>Cercospora</taxon>
    </lineage>
</organism>
<dbReference type="AlphaFoldDB" id="A0A6A6FGH3"/>
<name>A0A6A6FGH3_9PEZI</name>
<proteinExistence type="predicted"/>
<feature type="compositionally biased region" description="Polar residues" evidence="1">
    <location>
        <begin position="24"/>
        <end position="33"/>
    </location>
</feature>
<protein>
    <submittedName>
        <fullName evidence="2">Uncharacterized protein</fullName>
    </submittedName>
</protein>
<dbReference type="Proteomes" id="UP000799539">
    <property type="component" value="Unassembled WGS sequence"/>
</dbReference>
<feature type="compositionally biased region" description="Polar residues" evidence="1">
    <location>
        <begin position="64"/>
        <end position="73"/>
    </location>
</feature>